<keyword evidence="1" id="KW-0472">Membrane</keyword>
<reference evidence="3 4" key="1">
    <citation type="submission" date="2019-09" db="EMBL/GenBank/DDBJ databases">
        <authorList>
            <consortium name="DOE Joint Genome Institute"/>
            <person name="Mondo S.J."/>
            <person name="Navarro-Mendoza M.I."/>
            <person name="Perez-Arques C."/>
            <person name="Panchal S."/>
            <person name="Nicolas F.E."/>
            <person name="Ganguly P."/>
            <person name="Pangilinan J."/>
            <person name="Grigoriev I."/>
            <person name="Heitman J."/>
            <person name="Sanya K."/>
            <person name="Garre V."/>
        </authorList>
    </citation>
    <scope>NUCLEOTIDE SEQUENCE [LARGE SCALE GENOMIC DNA]</scope>
    <source>
        <strain evidence="3 4">MU402</strain>
    </source>
</reference>
<name>A0A8H4BPJ8_MUCCL</name>
<protein>
    <submittedName>
        <fullName evidence="3">Rhodanese-like domain-containing protein</fullName>
    </submittedName>
</protein>
<keyword evidence="1" id="KW-0812">Transmembrane</keyword>
<comment type="caution">
    <text evidence="3">The sequence shown here is derived from an EMBL/GenBank/DDBJ whole genome shotgun (WGS) entry which is preliminary data.</text>
</comment>
<gene>
    <name evidence="3" type="ORF">FB192DRAFT_1431638</name>
</gene>
<evidence type="ECO:0000256" key="1">
    <source>
        <dbReference type="SAM" id="Phobius"/>
    </source>
</evidence>
<dbReference type="Gene3D" id="3.40.250.10">
    <property type="entry name" value="Rhodanese-like domain"/>
    <property type="match status" value="1"/>
</dbReference>
<evidence type="ECO:0000313" key="4">
    <source>
        <dbReference type="Proteomes" id="UP000469890"/>
    </source>
</evidence>
<dbReference type="Proteomes" id="UP000469890">
    <property type="component" value="Unassembled WGS sequence"/>
</dbReference>
<feature type="domain" description="Rhodanese" evidence="2">
    <location>
        <begin position="47"/>
        <end position="142"/>
    </location>
</feature>
<evidence type="ECO:0000259" key="2">
    <source>
        <dbReference type="PROSITE" id="PS50206"/>
    </source>
</evidence>
<dbReference type="InterPro" id="IPR001763">
    <property type="entry name" value="Rhodanese-like_dom"/>
</dbReference>
<organism evidence="3 4">
    <name type="scientific">Mucor circinelloides f. lusitanicus</name>
    <name type="common">Mucor racemosus var. lusitanicus</name>
    <dbReference type="NCBI Taxonomy" id="29924"/>
    <lineage>
        <taxon>Eukaryota</taxon>
        <taxon>Fungi</taxon>
        <taxon>Fungi incertae sedis</taxon>
        <taxon>Mucoromycota</taxon>
        <taxon>Mucoromycotina</taxon>
        <taxon>Mucoromycetes</taxon>
        <taxon>Mucorales</taxon>
        <taxon>Mucorineae</taxon>
        <taxon>Mucoraceae</taxon>
        <taxon>Mucor</taxon>
    </lineage>
</organism>
<evidence type="ECO:0000313" key="3">
    <source>
        <dbReference type="EMBL" id="KAF1806200.1"/>
    </source>
</evidence>
<dbReference type="EMBL" id="JAAECE010000001">
    <property type="protein sequence ID" value="KAF1806200.1"/>
    <property type="molecule type" value="Genomic_DNA"/>
</dbReference>
<dbReference type="InterPro" id="IPR036873">
    <property type="entry name" value="Rhodanese-like_dom_sf"/>
</dbReference>
<sequence length="143" mass="16305">MVLKYFLSGLVIYYLVSSLFFSNKMTIDVHSYTVDELAAWLDNRPLGASFIDVREPSELEEQGTIKGYDANIPYFLTNTNPELFEKKFSAIDKDEQLVISCRSGRRSLLAAQYTVSKLGFKNVYNVEGGILKWIQKGYPVEKV</sequence>
<dbReference type="PANTHER" id="PTHR44086">
    <property type="entry name" value="THIOSULFATE SULFURTRANSFERASE RDL2, MITOCHONDRIAL-RELATED"/>
    <property type="match status" value="1"/>
</dbReference>
<dbReference type="SMART" id="SM00450">
    <property type="entry name" value="RHOD"/>
    <property type="match status" value="1"/>
</dbReference>
<dbReference type="Pfam" id="PF00581">
    <property type="entry name" value="Rhodanese"/>
    <property type="match status" value="1"/>
</dbReference>
<dbReference type="SUPFAM" id="SSF52821">
    <property type="entry name" value="Rhodanese/Cell cycle control phosphatase"/>
    <property type="match status" value="1"/>
</dbReference>
<keyword evidence="1" id="KW-1133">Transmembrane helix</keyword>
<dbReference type="AlphaFoldDB" id="A0A8H4BPJ8"/>
<proteinExistence type="predicted"/>
<dbReference type="CDD" id="cd00158">
    <property type="entry name" value="RHOD"/>
    <property type="match status" value="1"/>
</dbReference>
<dbReference type="PANTHER" id="PTHR44086:SF10">
    <property type="entry name" value="THIOSULFATE SULFURTRANSFERASE_RHODANESE-LIKE DOMAIN-CONTAINING PROTEIN 3"/>
    <property type="match status" value="1"/>
</dbReference>
<dbReference type="PROSITE" id="PS50206">
    <property type="entry name" value="RHODANESE_3"/>
    <property type="match status" value="1"/>
</dbReference>
<accession>A0A8H4BPJ8</accession>
<dbReference type="GO" id="GO:0004792">
    <property type="term" value="F:thiosulfate-cyanide sulfurtransferase activity"/>
    <property type="evidence" value="ECO:0007669"/>
    <property type="project" value="TreeGrafter"/>
</dbReference>
<feature type="transmembrane region" description="Helical" evidence="1">
    <location>
        <begin position="6"/>
        <end position="22"/>
    </location>
</feature>